<dbReference type="Proteomes" id="UP001148299">
    <property type="component" value="Unassembled WGS sequence"/>
</dbReference>
<evidence type="ECO:0000313" key="2">
    <source>
        <dbReference type="EMBL" id="KAJ5362595.1"/>
    </source>
</evidence>
<name>A0A9W9RN68_PENBR</name>
<organism evidence="2 3">
    <name type="scientific">Penicillium brevicompactum</name>
    <dbReference type="NCBI Taxonomy" id="5074"/>
    <lineage>
        <taxon>Eukaryota</taxon>
        <taxon>Fungi</taxon>
        <taxon>Dikarya</taxon>
        <taxon>Ascomycota</taxon>
        <taxon>Pezizomycotina</taxon>
        <taxon>Eurotiomycetes</taxon>
        <taxon>Eurotiomycetidae</taxon>
        <taxon>Eurotiales</taxon>
        <taxon>Aspergillaceae</taxon>
        <taxon>Penicillium</taxon>
    </lineage>
</organism>
<accession>A0A9W9RN68</accession>
<feature type="region of interest" description="Disordered" evidence="1">
    <location>
        <begin position="288"/>
        <end position="310"/>
    </location>
</feature>
<protein>
    <submittedName>
        <fullName evidence="2">Uncharacterized protein</fullName>
    </submittedName>
</protein>
<reference evidence="2" key="2">
    <citation type="journal article" date="2023" name="IMA Fungus">
        <title>Comparative genomic study of the Penicillium genus elucidates a diverse pangenome and 15 lateral gene transfer events.</title>
        <authorList>
            <person name="Petersen C."/>
            <person name="Sorensen T."/>
            <person name="Nielsen M.R."/>
            <person name="Sondergaard T.E."/>
            <person name="Sorensen J.L."/>
            <person name="Fitzpatrick D.A."/>
            <person name="Frisvad J.C."/>
            <person name="Nielsen K.L."/>
        </authorList>
    </citation>
    <scope>NUCLEOTIDE SEQUENCE</scope>
    <source>
        <strain evidence="2">IBT 35675</strain>
    </source>
</reference>
<comment type="caution">
    <text evidence="2">The sequence shown here is derived from an EMBL/GenBank/DDBJ whole genome shotgun (WGS) entry which is preliminary data.</text>
</comment>
<dbReference type="EMBL" id="JAPZBR010000002">
    <property type="protein sequence ID" value="KAJ5362595.1"/>
    <property type="molecule type" value="Genomic_DNA"/>
</dbReference>
<evidence type="ECO:0000313" key="3">
    <source>
        <dbReference type="Proteomes" id="UP001148299"/>
    </source>
</evidence>
<gene>
    <name evidence="2" type="ORF">N7541_003439</name>
</gene>
<proteinExistence type="predicted"/>
<reference evidence="2" key="1">
    <citation type="submission" date="2022-12" db="EMBL/GenBank/DDBJ databases">
        <authorList>
            <person name="Petersen C."/>
        </authorList>
    </citation>
    <scope>NUCLEOTIDE SEQUENCE</scope>
    <source>
        <strain evidence="2">IBT 35675</strain>
    </source>
</reference>
<keyword evidence="3" id="KW-1185">Reference proteome</keyword>
<evidence type="ECO:0000256" key="1">
    <source>
        <dbReference type="SAM" id="MobiDB-lite"/>
    </source>
</evidence>
<dbReference type="AlphaFoldDB" id="A0A9W9RN68"/>
<sequence>MHLDHKLPWKDLSSHYDLVKMFTHSNPRAGDLIARNQLAQSIALGDFTRILASTIRESSVTERAKYPTDFQETQSAEQDELFSDDVLDFPEEIFKLREHKMGSVYNNPLSEDNQRMGYWIRRAEANGEPSEQVLPTDGEDLADAVKMLLTVAAWASGDDGDHAKNLEQQSMTALLRLSGHPDIPLSSLDSLSCKGVNKVAELALQIYLMINVVDTIMSPPTTTDGTVLWTEKDVTLFDIDSFGSFARGVLSDHEFQAQKIPHRVFWKSLGVNELWVDRLYFPSEPHYGSGGNSQGAIHEGTTDPLSRGDGASDLAREAMEDYMDMCFELMYRYDMLLREWHGGESADEWWEEKILRALKNMGRIWN</sequence>